<sequence>MSKTFLREVHLHDFRTFGDFTLPLAPGPGLTLLVGTNGLGKSSFFDGIEWGLTGRIRRFENYVGRLKESDYITRRDAPAGMHRVSLTFTDGEPLTRGLFEEPDQSVLKALLKDSKWTEIGDIGAYLGFTHFLGQASQQRFTSRDKNDQWQALKGPSGIDRLEAIRTALRGRLTMNAFKRRAENEENAVAVAARALEEWQANTAKLTELGSRGAALGAQSEAALQQRLAVIESSLFSDRDLTGGLADRLLRVRSAIEGEENRLAHDRAASKGLRAIVEQFASSSAIIETQGARKTAADQAVATATAQLTEAMLSANQADKAAAQQAELVARAESEYDERVRERAAIAEFSTLRAEQESILALAETLKADRDLCQQNTADAQVDLERAHQAQTTLGRLDGEQATIQIWSLRAADLQAQEVSAREQRNAANAAGVAAERARSELHALERAAIETENAEAMARDRLVAHQRDASELAELLSGLTAHIGHDDIDCPVCATRFEPGDLQKRARNALAAQDVQLAEQVRTVGALADATETARQALIKARAVISAAAEAEIFARNAEEAAAMDRAAIAEAFNVPAETDLRALVGDRLAQAGRARAAHVRDAGGSSIDVSTAQSRLNALTASLASLDERLAITVQRRTVNETTLKSLGERLAALAQPWSSEAANEAVEAQGKVLETARASLDDLSVKRAAAANAESAARERLATAEADRDRSFAVISDANASRSSALKAWQEAGLSENPSSQAIEARIAALGDRAIALAHYSEDMGALSRGYEAWLGQNELHELRSLMERLGGSGAADNPVAREQTLQAELAAARTALHLTNEAREAVMVYGEKLKEEADSFSAKFLLPLNDLIDSFNRALLSTPGETVQFTAEHTVERTSLGMELRYADPIENAQYRTSLPPQLVLSEGQMAANGFSILCAASTAYRWSRWRALLLDDPLQHNDIIHAAAFVDVMRNLVELEGYQLLMSSHKRDEGEFIARKFDAAGLPCTVVELVGASKDGVRTEPPRHNAAARRLLAEPAAKFA</sequence>
<organism evidence="2 3">
    <name type="scientific">Peteryoungia aggregata LMG 23059</name>
    <dbReference type="NCBI Taxonomy" id="1368425"/>
    <lineage>
        <taxon>Bacteria</taxon>
        <taxon>Pseudomonadati</taxon>
        <taxon>Pseudomonadota</taxon>
        <taxon>Alphaproteobacteria</taxon>
        <taxon>Hyphomicrobiales</taxon>
        <taxon>Rhizobiaceae</taxon>
        <taxon>Peteryoungia</taxon>
    </lineage>
</organism>
<reference evidence="2 3" key="1">
    <citation type="submission" date="2023-07" db="EMBL/GenBank/DDBJ databases">
        <title>Genomic Encyclopedia of Type Strains, Phase IV (KMG-IV): sequencing the most valuable type-strain genomes for metagenomic binning, comparative biology and taxonomic classification.</title>
        <authorList>
            <person name="Goeker M."/>
        </authorList>
    </citation>
    <scope>NUCLEOTIDE SEQUENCE [LARGE SCALE GENOMIC DNA]</scope>
    <source>
        <strain evidence="2 3">DSM 1111</strain>
    </source>
</reference>
<dbReference type="Gene3D" id="3.40.50.300">
    <property type="entry name" value="P-loop containing nucleotide triphosphate hydrolases"/>
    <property type="match status" value="2"/>
</dbReference>
<comment type="caution">
    <text evidence="2">The sequence shown here is derived from an EMBL/GenBank/DDBJ whole genome shotgun (WGS) entry which is preliminary data.</text>
</comment>
<dbReference type="PANTHER" id="PTHR32182">
    <property type="entry name" value="DNA REPLICATION AND REPAIR PROTEIN RECF"/>
    <property type="match status" value="1"/>
</dbReference>
<dbReference type="InterPro" id="IPR027417">
    <property type="entry name" value="P-loop_NTPase"/>
</dbReference>
<dbReference type="EMBL" id="JAUSUW010000003">
    <property type="protein sequence ID" value="MDQ0420294.1"/>
    <property type="molecule type" value="Genomic_DNA"/>
</dbReference>
<dbReference type="PANTHER" id="PTHR32182:SF0">
    <property type="entry name" value="DNA REPLICATION AND REPAIR PROTEIN RECF"/>
    <property type="match status" value="1"/>
</dbReference>
<dbReference type="InterPro" id="IPR038729">
    <property type="entry name" value="Rad50/SbcC_AAA"/>
</dbReference>
<dbReference type="Pfam" id="PF13476">
    <property type="entry name" value="AAA_23"/>
    <property type="match status" value="1"/>
</dbReference>
<feature type="domain" description="Rad50/SbcC-type AAA" evidence="1">
    <location>
        <begin position="9"/>
        <end position="119"/>
    </location>
</feature>
<proteinExistence type="predicted"/>
<name>A0ABU0G5S8_9HYPH</name>
<evidence type="ECO:0000313" key="2">
    <source>
        <dbReference type="EMBL" id="MDQ0420294.1"/>
    </source>
</evidence>
<dbReference type="Proteomes" id="UP001238496">
    <property type="component" value="Unassembled WGS sequence"/>
</dbReference>
<dbReference type="RefSeq" id="WP_307370718.1">
    <property type="nucleotide sequence ID" value="NZ_JAUSUW010000003.1"/>
</dbReference>
<accession>A0ABU0G5S8</accession>
<gene>
    <name evidence="2" type="ORF">J2045_001313</name>
</gene>
<protein>
    <recommendedName>
        <fullName evidence="1">Rad50/SbcC-type AAA domain-containing protein</fullName>
    </recommendedName>
</protein>
<dbReference type="SUPFAM" id="SSF52540">
    <property type="entry name" value="P-loop containing nucleoside triphosphate hydrolases"/>
    <property type="match status" value="1"/>
</dbReference>
<evidence type="ECO:0000313" key="3">
    <source>
        <dbReference type="Proteomes" id="UP001238496"/>
    </source>
</evidence>
<keyword evidence="3" id="KW-1185">Reference proteome</keyword>
<evidence type="ECO:0000259" key="1">
    <source>
        <dbReference type="Pfam" id="PF13476"/>
    </source>
</evidence>